<name>A0A918JZP3_9GAMM</name>
<reference evidence="4" key="2">
    <citation type="submission" date="2020-09" db="EMBL/GenBank/DDBJ databases">
        <authorList>
            <person name="Sun Q."/>
            <person name="Kim S."/>
        </authorList>
    </citation>
    <scope>NUCLEOTIDE SEQUENCE</scope>
    <source>
        <strain evidence="4">KCTC 22169</strain>
    </source>
</reference>
<dbReference type="PROSITE" id="PS50297">
    <property type="entry name" value="ANK_REP_REGION"/>
    <property type="match status" value="1"/>
</dbReference>
<dbReference type="RefSeq" id="WP_189606543.1">
    <property type="nucleotide sequence ID" value="NZ_BMXR01000001.1"/>
</dbReference>
<gene>
    <name evidence="4" type="ORF">GCM10007392_01080</name>
</gene>
<dbReference type="PANTHER" id="PTHR24118">
    <property type="entry name" value="POTE ANKYRIN DOMAIN"/>
    <property type="match status" value="1"/>
</dbReference>
<protein>
    <recommendedName>
        <fullName evidence="3">Lcl C-terminal domain-containing protein</fullName>
    </recommendedName>
</protein>
<feature type="domain" description="Lcl C-terminal" evidence="3">
    <location>
        <begin position="623"/>
        <end position="714"/>
    </location>
</feature>
<comment type="caution">
    <text evidence="4">The sequence shown here is derived from an EMBL/GenBank/DDBJ whole genome shotgun (WGS) entry which is preliminary data.</text>
</comment>
<evidence type="ECO:0000256" key="1">
    <source>
        <dbReference type="PROSITE-ProRule" id="PRU00023"/>
    </source>
</evidence>
<dbReference type="Proteomes" id="UP000626148">
    <property type="component" value="Unassembled WGS sequence"/>
</dbReference>
<feature type="transmembrane region" description="Helical" evidence="2">
    <location>
        <begin position="12"/>
        <end position="29"/>
    </location>
</feature>
<dbReference type="Pfam" id="PF07603">
    <property type="entry name" value="Lcl_C"/>
    <property type="match status" value="1"/>
</dbReference>
<dbReference type="SMART" id="SM00248">
    <property type="entry name" value="ANK"/>
    <property type="match status" value="3"/>
</dbReference>
<keyword evidence="2" id="KW-1133">Transmembrane helix</keyword>
<dbReference type="EMBL" id="BMXR01000001">
    <property type="protein sequence ID" value="GGX38659.1"/>
    <property type="molecule type" value="Genomic_DNA"/>
</dbReference>
<keyword evidence="5" id="KW-1185">Reference proteome</keyword>
<evidence type="ECO:0000259" key="3">
    <source>
        <dbReference type="Pfam" id="PF07603"/>
    </source>
</evidence>
<dbReference type="SUPFAM" id="SSF48403">
    <property type="entry name" value="Ankyrin repeat"/>
    <property type="match status" value="1"/>
</dbReference>
<keyword evidence="1" id="KW-0040">ANK repeat</keyword>
<organism evidence="4 5">
    <name type="scientific">Saccharospirillum salsuginis</name>
    <dbReference type="NCBI Taxonomy" id="418750"/>
    <lineage>
        <taxon>Bacteria</taxon>
        <taxon>Pseudomonadati</taxon>
        <taxon>Pseudomonadota</taxon>
        <taxon>Gammaproteobacteria</taxon>
        <taxon>Oceanospirillales</taxon>
        <taxon>Saccharospirillaceae</taxon>
        <taxon>Saccharospirillum</taxon>
    </lineage>
</organism>
<keyword evidence="2" id="KW-0812">Transmembrane</keyword>
<dbReference type="InterPro" id="IPR011460">
    <property type="entry name" value="Lcl_C"/>
</dbReference>
<evidence type="ECO:0000313" key="5">
    <source>
        <dbReference type="Proteomes" id="UP000626148"/>
    </source>
</evidence>
<dbReference type="InterPro" id="IPR002110">
    <property type="entry name" value="Ankyrin_rpt"/>
</dbReference>
<proteinExistence type="predicted"/>
<accession>A0A918JZP3</accession>
<dbReference type="Pfam" id="PF12796">
    <property type="entry name" value="Ank_2"/>
    <property type="match status" value="1"/>
</dbReference>
<feature type="repeat" description="ANK" evidence="1">
    <location>
        <begin position="497"/>
        <end position="529"/>
    </location>
</feature>
<keyword evidence="2" id="KW-0472">Membrane</keyword>
<dbReference type="AlphaFoldDB" id="A0A918JZP3"/>
<feature type="transmembrane region" description="Helical" evidence="2">
    <location>
        <begin position="49"/>
        <end position="70"/>
    </location>
</feature>
<dbReference type="InterPro" id="IPR036770">
    <property type="entry name" value="Ankyrin_rpt-contain_sf"/>
</dbReference>
<evidence type="ECO:0000256" key="2">
    <source>
        <dbReference type="SAM" id="Phobius"/>
    </source>
</evidence>
<evidence type="ECO:0000313" key="4">
    <source>
        <dbReference type="EMBL" id="GGX38659.1"/>
    </source>
</evidence>
<dbReference type="Gene3D" id="1.25.40.20">
    <property type="entry name" value="Ankyrin repeat-containing domain"/>
    <property type="match status" value="1"/>
</dbReference>
<sequence>MTQFEKPSHIKTLGKMLGIALLWIIWLSLFEDGVAHNISSAARSGGWDWISLGSLNIFSTLVIFSCLCIFTFRQYKRKRKALWITSFATGLITLTFAILSGLVSYVYGLPNPEVTNEESDKLLRAFNTELDSTITIPLSEYTIEYAKDQYLIISKPTSYWMKHMPLLSRRLYRHSDYSWHDNRKLLENARSTLHKRFVPEDFKSLREQITNKFIEDGYLLEIESQHGHTLYDWDQSDFVRYLDWRYPGKIYTIVYFNDNIELTAHKENTISIKKTHLEKSDNSQNNIRAMYAFDVAAGTIPYDVYLADSFVKSFTDTFRYGIDEIANEFRYRIEAYEGILKTTFGIFDIKSAIQNYDACWESDKECVSIADATQAFFLSIKENDAQGVTERLIHSFLTDDQIEHSWDLAMEYDSTNTVSELYPFVDKTKRGLWLNDELYSSVKAGNTSMVGALLTIMSRNDYRFSRETLFWAVENSDVDIVNLLLEHGFSPNIRGGKNRRPIHIAARSGRPEIIETLIDHGADINSSDRNGDTVLQYAIKDDYQAETLLILFENPDLDVNEMDRQFYIEKLRQYIKMQTSQTVTFDDAKIADWKSGKLIDYLDKSGNMINANLESFHQTPWHCIEDEVSGLTWTVKHDMGGVHDQSLEFWKNEPEGSLCEQAVCSLNEVIQRSNENKLCNQIDWRIPTVTELASLAYPQYKSAFPFSPGFLFWTYYGDSLVITSADGILGERSTIEDPFSGMNEPHARVLLVSGVLKSMPEEPSMNYQAKFFDN</sequence>
<feature type="transmembrane region" description="Helical" evidence="2">
    <location>
        <begin position="82"/>
        <end position="107"/>
    </location>
</feature>
<reference evidence="4" key="1">
    <citation type="journal article" date="2014" name="Int. J. Syst. Evol. Microbiol.">
        <title>Complete genome sequence of Corynebacterium casei LMG S-19264T (=DSM 44701T), isolated from a smear-ripened cheese.</title>
        <authorList>
            <consortium name="US DOE Joint Genome Institute (JGI-PGF)"/>
            <person name="Walter F."/>
            <person name="Albersmeier A."/>
            <person name="Kalinowski J."/>
            <person name="Ruckert C."/>
        </authorList>
    </citation>
    <scope>NUCLEOTIDE SEQUENCE</scope>
    <source>
        <strain evidence="4">KCTC 22169</strain>
    </source>
</reference>
<dbReference type="PANTHER" id="PTHR24118:SF99">
    <property type="entry name" value="POTE ANKYRIN DOMAIN FAMILY MEMBER 3C-RELATED"/>
    <property type="match status" value="1"/>
</dbReference>
<dbReference type="PROSITE" id="PS50088">
    <property type="entry name" value="ANK_REPEAT"/>
    <property type="match status" value="1"/>
</dbReference>